<feature type="transmembrane region" description="Helical" evidence="1">
    <location>
        <begin position="164"/>
        <end position="187"/>
    </location>
</feature>
<feature type="transmembrane region" description="Helical" evidence="1">
    <location>
        <begin position="66"/>
        <end position="89"/>
    </location>
</feature>
<name>A0ABR2X6T9_9PEZI</name>
<evidence type="ECO:0000256" key="1">
    <source>
        <dbReference type="SAM" id="Phobius"/>
    </source>
</evidence>
<dbReference type="EMBL" id="JARVKM010000122">
    <property type="protein sequence ID" value="KAK9769485.1"/>
    <property type="molecule type" value="Genomic_DNA"/>
</dbReference>
<organism evidence="2 3">
    <name type="scientific">Seiridium cardinale</name>
    <dbReference type="NCBI Taxonomy" id="138064"/>
    <lineage>
        <taxon>Eukaryota</taxon>
        <taxon>Fungi</taxon>
        <taxon>Dikarya</taxon>
        <taxon>Ascomycota</taxon>
        <taxon>Pezizomycotina</taxon>
        <taxon>Sordariomycetes</taxon>
        <taxon>Xylariomycetidae</taxon>
        <taxon>Amphisphaeriales</taxon>
        <taxon>Sporocadaceae</taxon>
        <taxon>Seiridium</taxon>
    </lineage>
</organism>
<reference evidence="2 3" key="1">
    <citation type="submission" date="2024-02" db="EMBL/GenBank/DDBJ databases">
        <title>First draft genome assembly of two strains of Seiridium cardinale.</title>
        <authorList>
            <person name="Emiliani G."/>
            <person name="Scali E."/>
        </authorList>
    </citation>
    <scope>NUCLEOTIDE SEQUENCE [LARGE SCALE GENOMIC DNA]</scope>
    <source>
        <strain evidence="2 3">BM-138-000479</strain>
    </source>
</reference>
<feature type="transmembrane region" description="Helical" evidence="1">
    <location>
        <begin position="95"/>
        <end position="117"/>
    </location>
</feature>
<gene>
    <name evidence="2" type="ORF">SCAR479_13846</name>
</gene>
<feature type="transmembrane region" description="Helical" evidence="1">
    <location>
        <begin position="34"/>
        <end position="54"/>
    </location>
</feature>
<accession>A0ABR2X6T9</accession>
<keyword evidence="1" id="KW-0812">Transmembrane</keyword>
<keyword evidence="1" id="KW-0472">Membrane</keyword>
<protein>
    <submittedName>
        <fullName evidence="2">MARVEL domain-containing protein</fullName>
    </submittedName>
</protein>
<evidence type="ECO:0000313" key="2">
    <source>
        <dbReference type="EMBL" id="KAK9769485.1"/>
    </source>
</evidence>
<evidence type="ECO:0000313" key="3">
    <source>
        <dbReference type="Proteomes" id="UP001465668"/>
    </source>
</evidence>
<dbReference type="Proteomes" id="UP001465668">
    <property type="component" value="Unassembled WGS sequence"/>
</dbReference>
<proteinExistence type="predicted"/>
<comment type="caution">
    <text evidence="2">The sequence shown here is derived from an EMBL/GenBank/DDBJ whole genome shotgun (WGS) entry which is preliminary data.</text>
</comment>
<keyword evidence="3" id="KW-1185">Reference proteome</keyword>
<sequence>MASSFTTGTGSLVYDRRGAPRIHKYHWPAVQLNVWMLIMLIAACTIIGIFATFIQQQQVLALGVPWYMPYFITVGALTVGFIAILLWLISQRRLLPSIVIIGAFMFFVLWMVGLIVVSIELWGPTGSVSANCNALVFGQDPGNSNQEKLAWMAQKSICQSWQAVWSFALIGSLFLLWMMIMAIQVFYDA</sequence>
<keyword evidence="1" id="KW-1133">Transmembrane helix</keyword>